<comment type="caution">
    <text evidence="1">The sequence shown here is derived from an EMBL/GenBank/DDBJ whole genome shotgun (WGS) entry which is preliminary data.</text>
</comment>
<evidence type="ECO:0000313" key="2">
    <source>
        <dbReference type="Proteomes" id="UP001140234"/>
    </source>
</evidence>
<gene>
    <name evidence="1" type="ORF">IWQ57_006946</name>
</gene>
<dbReference type="Proteomes" id="UP001140234">
    <property type="component" value="Unassembled WGS sequence"/>
</dbReference>
<organism evidence="1 2">
    <name type="scientific">Coemansia nantahalensis</name>
    <dbReference type="NCBI Taxonomy" id="2789366"/>
    <lineage>
        <taxon>Eukaryota</taxon>
        <taxon>Fungi</taxon>
        <taxon>Fungi incertae sedis</taxon>
        <taxon>Zoopagomycota</taxon>
        <taxon>Kickxellomycotina</taxon>
        <taxon>Kickxellomycetes</taxon>
        <taxon>Kickxellales</taxon>
        <taxon>Kickxellaceae</taxon>
        <taxon>Coemansia</taxon>
    </lineage>
</organism>
<evidence type="ECO:0000313" key="1">
    <source>
        <dbReference type="EMBL" id="KAJ2758000.1"/>
    </source>
</evidence>
<name>A0ACC1JID2_9FUNG</name>
<accession>A0ACC1JID2</accession>
<protein>
    <submittedName>
        <fullName evidence="1">Uncharacterized protein</fullName>
    </submittedName>
</protein>
<sequence>MHHQLLLSSLEFGTAATACATGAPQSMSARSSFTGRTLSNAPVGGAGSAWADHYGSDSDCSGSEASAMFPEHVAERSGSTLFSPLHASHSQLAAPPRAPADPPKPLPVPPRGARHQPGARKPAPIFEVGSARLTYGSPAQPPAAVCKAQGHRDRTGSLPLANDPPAAPRPPGDRWQTAFREPARGWPATGADASLRVDSTESFCIISPVSPQQGSDHHSRTRTLI</sequence>
<keyword evidence="2" id="KW-1185">Reference proteome</keyword>
<dbReference type="EMBL" id="JANBUJ010004253">
    <property type="protein sequence ID" value="KAJ2758000.1"/>
    <property type="molecule type" value="Genomic_DNA"/>
</dbReference>
<proteinExistence type="predicted"/>
<reference evidence="1" key="1">
    <citation type="submission" date="2022-07" db="EMBL/GenBank/DDBJ databases">
        <title>Phylogenomic reconstructions and comparative analyses of Kickxellomycotina fungi.</title>
        <authorList>
            <person name="Reynolds N.K."/>
            <person name="Stajich J.E."/>
            <person name="Barry K."/>
            <person name="Grigoriev I.V."/>
            <person name="Crous P."/>
            <person name="Smith M.E."/>
        </authorList>
    </citation>
    <scope>NUCLEOTIDE SEQUENCE</scope>
    <source>
        <strain evidence="1">CBS 109366</strain>
    </source>
</reference>